<reference evidence="2 3" key="1">
    <citation type="submission" date="2020-07" db="EMBL/GenBank/DDBJ databases">
        <title>Halosimplex pelagicum sp. nov. and Halosimplex rubrum sp. nov., isolated from salted brown alga Laminaria, and emended description of the genus Halosimplex.</title>
        <authorList>
            <person name="Cui H."/>
        </authorList>
    </citation>
    <scope>NUCLEOTIDE SEQUENCE [LARGE SCALE GENOMIC DNA]</scope>
    <source>
        <strain evidence="2 3">R27</strain>
    </source>
</reference>
<dbReference type="GeneID" id="56078286"/>
<keyword evidence="3" id="KW-1185">Reference proteome</keyword>
<dbReference type="OrthoDB" id="118051at2157"/>
<gene>
    <name evidence="2" type="ORF">HZS55_10445</name>
</gene>
<evidence type="ECO:0000313" key="3">
    <source>
        <dbReference type="Proteomes" id="UP000509667"/>
    </source>
</evidence>
<dbReference type="RefSeq" id="WP_179911614.1">
    <property type="nucleotide sequence ID" value="NZ_CP058910.1"/>
</dbReference>
<feature type="transmembrane region" description="Helical" evidence="1">
    <location>
        <begin position="15"/>
        <end position="40"/>
    </location>
</feature>
<evidence type="ECO:0000313" key="2">
    <source>
        <dbReference type="EMBL" id="QLH77693.1"/>
    </source>
</evidence>
<dbReference type="InterPro" id="IPR055713">
    <property type="entry name" value="DUF7289"/>
</dbReference>
<evidence type="ECO:0000256" key="1">
    <source>
        <dbReference type="SAM" id="Phobius"/>
    </source>
</evidence>
<keyword evidence="1" id="KW-0812">Transmembrane</keyword>
<dbReference type="Proteomes" id="UP000509667">
    <property type="component" value="Chromosome"/>
</dbReference>
<dbReference type="KEGG" id="hrr:HZS55_10445"/>
<keyword evidence="1" id="KW-1133">Transmembrane helix</keyword>
<proteinExistence type="predicted"/>
<keyword evidence="1" id="KW-0472">Membrane</keyword>
<name>A0A7D5T5L1_9EURY</name>
<protein>
    <submittedName>
        <fullName evidence="2">Uncharacterized protein</fullName>
    </submittedName>
</protein>
<dbReference type="Pfam" id="PF23960">
    <property type="entry name" value="DUF7289"/>
    <property type="match status" value="1"/>
</dbReference>
<accession>A0A7D5T5L1</accession>
<dbReference type="EMBL" id="CP058910">
    <property type="protein sequence ID" value="QLH77693.1"/>
    <property type="molecule type" value="Genomic_DNA"/>
</dbReference>
<organism evidence="2 3">
    <name type="scientific">Halosimplex rubrum</name>
    <dbReference type="NCBI Taxonomy" id="869889"/>
    <lineage>
        <taxon>Archaea</taxon>
        <taxon>Methanobacteriati</taxon>
        <taxon>Methanobacteriota</taxon>
        <taxon>Stenosarchaea group</taxon>
        <taxon>Halobacteria</taxon>
        <taxon>Halobacteriales</taxon>
        <taxon>Haloarculaceae</taxon>
        <taxon>Halosimplex</taxon>
    </lineage>
</organism>
<sequence>MNGPVAGGERGVSDIVGFVMVFGMIASVVAIVALSGLAGLESARDAQQTDNAVRAMEVLSDNMGDIAERGAPSRATEISLEDASLSLGAETVVTVRDPNESASDPSFLENRTHKIRPIVYDDGDTELVYAMGAVFRDDPQGGTVVQPWSPVFDEERTMIPVVTTVSATDTGQQIQSSTVLVRARANDRLVPVADDEGIYDDIWINVTSSRSDLWLTMLGRDPALTCFQSGTDRVSCQLDETPEQLYVTEVRVAVELKP</sequence>
<dbReference type="AlphaFoldDB" id="A0A7D5T5L1"/>